<evidence type="ECO:0000256" key="1">
    <source>
        <dbReference type="ARBA" id="ARBA00022723"/>
    </source>
</evidence>
<dbReference type="PROSITE" id="PS51379">
    <property type="entry name" value="4FE4S_FER_2"/>
    <property type="match status" value="2"/>
</dbReference>
<dbReference type="Proteomes" id="UP000035159">
    <property type="component" value="Chromosome"/>
</dbReference>
<dbReference type="PROSITE" id="PS00198">
    <property type="entry name" value="4FE4S_FER_1"/>
    <property type="match status" value="2"/>
</dbReference>
<evidence type="ECO:0000259" key="4">
    <source>
        <dbReference type="PROSITE" id="PS51379"/>
    </source>
</evidence>
<evidence type="ECO:0000256" key="3">
    <source>
        <dbReference type="ARBA" id="ARBA00023014"/>
    </source>
</evidence>
<keyword evidence="3" id="KW-0411">Iron-sulfur</keyword>
<dbReference type="InterPro" id="IPR017900">
    <property type="entry name" value="4Fe4S_Fe_S_CS"/>
</dbReference>
<evidence type="ECO:0000313" key="5">
    <source>
        <dbReference type="EMBL" id="AKI97565.1"/>
    </source>
</evidence>
<organism evidence="5 6">
    <name type="scientific">Kosmotoga pacifica</name>
    <dbReference type="NCBI Taxonomy" id="1330330"/>
    <lineage>
        <taxon>Bacteria</taxon>
        <taxon>Thermotogati</taxon>
        <taxon>Thermotogota</taxon>
        <taxon>Thermotogae</taxon>
        <taxon>Kosmotogales</taxon>
        <taxon>Kosmotogaceae</taxon>
        <taxon>Kosmotoga</taxon>
    </lineage>
</organism>
<feature type="domain" description="4Fe-4S ferredoxin-type" evidence="4">
    <location>
        <begin position="211"/>
        <end position="242"/>
    </location>
</feature>
<dbReference type="OrthoDB" id="9796486at2"/>
<accession>A0A0G2Z7J3</accession>
<reference evidence="5 6" key="1">
    <citation type="submission" date="2015-04" db="EMBL/GenBank/DDBJ databases">
        <title>Complete Genome Sequence of Kosmotoga pacifica SLHLJ1.</title>
        <authorList>
            <person name="Jiang L.J."/>
            <person name="Shao Z.Z."/>
            <person name="Jebbar M."/>
        </authorList>
    </citation>
    <scope>NUCLEOTIDE SEQUENCE [LARGE SCALE GENOMIC DNA]</scope>
    <source>
        <strain evidence="5 6">SLHLJ1</strain>
    </source>
</reference>
<name>A0A0G2Z7J3_9BACT</name>
<dbReference type="PATRIC" id="fig|1330330.3.peg.1369"/>
<dbReference type="InterPro" id="IPR017896">
    <property type="entry name" value="4Fe4S_Fe-S-bd"/>
</dbReference>
<dbReference type="Pfam" id="PF17179">
    <property type="entry name" value="Fer4_22"/>
    <property type="match status" value="1"/>
</dbReference>
<dbReference type="PANTHER" id="PTHR40447">
    <property type="entry name" value="ANAEROBIC SULFITE REDUCTASE SUBUNIT A"/>
    <property type="match status" value="1"/>
</dbReference>
<dbReference type="SUPFAM" id="SSF46548">
    <property type="entry name" value="alpha-helical ferredoxin"/>
    <property type="match status" value="1"/>
</dbReference>
<evidence type="ECO:0000313" key="6">
    <source>
        <dbReference type="Proteomes" id="UP000035159"/>
    </source>
</evidence>
<proteinExistence type="predicted"/>
<dbReference type="Gene3D" id="1.10.1060.10">
    <property type="entry name" value="Alpha-helical ferredoxin"/>
    <property type="match status" value="1"/>
</dbReference>
<sequence length="326" mass="37210">MLCYPEEFMDYLLETGKNVYIPIKHDREYFLEVLTEENKRDISVGGFRPVDPIKLLLFPARTDVLNIVEPVETIIFGVNNCDLQAIDFLDRALLGDYPDPHYLEVREHTLLIGIDCGEIKESCHCVLQGYEPYPEGVCDLAVSEVGGMFVLRENSEKGKALLEDFSKHYRVLEETPGIDWVIEKNRESIREELMRLNSGWSVSSHVRERKLKVSREAVDSCIECGGCNFVCPTCYCFLLSDESREAHFSKVRAWDACQLKGYARVAGGGNPRDALYERFNHRYACKFTYTVRQFRISACTGCGRCIDVCPAGIDIRTTTRKLAIEK</sequence>
<dbReference type="KEGG" id="kpf:IX53_06755"/>
<protein>
    <recommendedName>
        <fullName evidence="4">4Fe-4S ferredoxin-type domain-containing protein</fullName>
    </recommendedName>
</protein>
<dbReference type="RefSeq" id="WP_047754700.1">
    <property type="nucleotide sequence ID" value="NZ_CAJUHA010000017.1"/>
</dbReference>
<dbReference type="GO" id="GO:0051536">
    <property type="term" value="F:iron-sulfur cluster binding"/>
    <property type="evidence" value="ECO:0007669"/>
    <property type="project" value="UniProtKB-KW"/>
</dbReference>
<evidence type="ECO:0000256" key="2">
    <source>
        <dbReference type="ARBA" id="ARBA00023004"/>
    </source>
</evidence>
<dbReference type="PANTHER" id="PTHR40447:SF1">
    <property type="entry name" value="ANAEROBIC SULFITE REDUCTASE SUBUNIT A"/>
    <property type="match status" value="1"/>
</dbReference>
<keyword evidence="6" id="KW-1185">Reference proteome</keyword>
<feature type="domain" description="4Fe-4S ferredoxin-type" evidence="4">
    <location>
        <begin position="290"/>
        <end position="318"/>
    </location>
</feature>
<keyword evidence="1" id="KW-0479">Metal-binding</keyword>
<gene>
    <name evidence="5" type="ORF">IX53_06755</name>
</gene>
<dbReference type="EMBL" id="CP011232">
    <property type="protein sequence ID" value="AKI97565.1"/>
    <property type="molecule type" value="Genomic_DNA"/>
</dbReference>
<keyword evidence="2" id="KW-0408">Iron</keyword>
<dbReference type="STRING" id="1330330.IX53_06755"/>
<dbReference type="InterPro" id="IPR009051">
    <property type="entry name" value="Helical_ferredxn"/>
</dbReference>
<dbReference type="AlphaFoldDB" id="A0A0G2Z7J3"/>
<dbReference type="GO" id="GO:0046872">
    <property type="term" value="F:metal ion binding"/>
    <property type="evidence" value="ECO:0007669"/>
    <property type="project" value="UniProtKB-KW"/>
</dbReference>